<protein>
    <submittedName>
        <fullName evidence="2">Uncharacterized protein</fullName>
    </submittedName>
</protein>
<evidence type="ECO:0000313" key="3">
    <source>
        <dbReference type="Proteomes" id="UP000179010"/>
    </source>
</evidence>
<comment type="caution">
    <text evidence="2">The sequence shown here is derived from an EMBL/GenBank/DDBJ whole genome shotgun (WGS) entry which is preliminary data.</text>
</comment>
<proteinExistence type="predicted"/>
<evidence type="ECO:0000313" key="2">
    <source>
        <dbReference type="EMBL" id="OGB85612.1"/>
    </source>
</evidence>
<organism evidence="2 3">
    <name type="scientific">candidate division Kazan bacterium RIFCSPLOWO2_01_FULL_48_13</name>
    <dbReference type="NCBI Taxonomy" id="1798539"/>
    <lineage>
        <taxon>Bacteria</taxon>
        <taxon>Bacteria division Kazan-3B-28</taxon>
    </lineage>
</organism>
<reference evidence="2 3" key="1">
    <citation type="journal article" date="2016" name="Nat. Commun.">
        <title>Thousands of microbial genomes shed light on interconnected biogeochemical processes in an aquifer system.</title>
        <authorList>
            <person name="Anantharaman K."/>
            <person name="Brown C.T."/>
            <person name="Hug L.A."/>
            <person name="Sharon I."/>
            <person name="Castelle C.J."/>
            <person name="Probst A.J."/>
            <person name="Thomas B.C."/>
            <person name="Singh A."/>
            <person name="Wilkins M.J."/>
            <person name="Karaoz U."/>
            <person name="Brodie E.L."/>
            <person name="Williams K.H."/>
            <person name="Hubbard S.S."/>
            <person name="Banfield J.F."/>
        </authorList>
    </citation>
    <scope>NUCLEOTIDE SEQUENCE [LARGE SCALE GENOMIC DNA]</scope>
</reference>
<keyword evidence="1" id="KW-1133">Transmembrane helix</keyword>
<accession>A0A1F4PRD8</accession>
<dbReference type="AlphaFoldDB" id="A0A1F4PRD8"/>
<feature type="transmembrane region" description="Helical" evidence="1">
    <location>
        <begin position="50"/>
        <end position="71"/>
    </location>
</feature>
<keyword evidence="1" id="KW-0472">Membrane</keyword>
<dbReference type="EMBL" id="METE01000002">
    <property type="protein sequence ID" value="OGB85612.1"/>
    <property type="molecule type" value="Genomic_DNA"/>
</dbReference>
<keyword evidence="1" id="KW-0812">Transmembrane</keyword>
<dbReference type="STRING" id="1798539.A2994_01175"/>
<dbReference type="Proteomes" id="UP000179010">
    <property type="component" value="Unassembled WGS sequence"/>
</dbReference>
<evidence type="ECO:0000256" key="1">
    <source>
        <dbReference type="SAM" id="Phobius"/>
    </source>
</evidence>
<sequence>MNLRVQYFECPDQMPQVKAVSYGGGKGVEMYVHNSKSIDRRVDTSLPIGWGNPPVIVIMPLAALLIALVLLTEGEKLAAIAIIIPAAVAAFLLVSGLNGFGRRRLNSHSWIVASAIRQHGSVLMISTFPEDKRLNVIGKLRKYDLRMIDGDDVGINYDYDKTSTSLTKPKIPIGFDVVIPSIVKYILVYDSLGLNLYATSDHNSPLAGGKNVTELLSNVPLKVMIDIKT</sequence>
<name>A0A1F4PRD8_UNCK3</name>
<feature type="transmembrane region" description="Helical" evidence="1">
    <location>
        <begin position="77"/>
        <end position="100"/>
    </location>
</feature>
<gene>
    <name evidence="2" type="ORF">A2994_01175</name>
</gene>